<dbReference type="Proteomes" id="UP000504637">
    <property type="component" value="Unplaced"/>
</dbReference>
<dbReference type="AlphaFoldDB" id="A0A6J3M9Q1"/>
<evidence type="ECO:0000313" key="2">
    <source>
        <dbReference type="RefSeq" id="XP_033461812.1"/>
    </source>
</evidence>
<proteinExistence type="predicted"/>
<reference evidence="2" key="1">
    <citation type="submission" date="2020-01" db="EMBL/GenBank/DDBJ databases">
        <authorList>
            <consortium name="DOE Joint Genome Institute"/>
            <person name="Haridas S."/>
            <person name="Albert R."/>
            <person name="Binder M."/>
            <person name="Bloem J."/>
            <person name="Labutti K."/>
            <person name="Salamov A."/>
            <person name="Andreopoulos B."/>
            <person name="Baker S.E."/>
            <person name="Barry K."/>
            <person name="Bills G."/>
            <person name="Bluhm B.H."/>
            <person name="Cannon C."/>
            <person name="Castanera R."/>
            <person name="Culley D.E."/>
            <person name="Daum C."/>
            <person name="Ezra D."/>
            <person name="Gonzalez J.B."/>
            <person name="Henrissat B."/>
            <person name="Kuo A."/>
            <person name="Liang C."/>
            <person name="Lipzen A."/>
            <person name="Lutzoni F."/>
            <person name="Magnuson J."/>
            <person name="Mondo S."/>
            <person name="Nolan M."/>
            <person name="Ohm R."/>
            <person name="Pangilinan J."/>
            <person name="Park H.-J."/>
            <person name="Ramirez L."/>
            <person name="Alfaro M."/>
            <person name="Sun H."/>
            <person name="Tritt A."/>
            <person name="Yoshinaga Y."/>
            <person name="Zwiers L.-H."/>
            <person name="Turgeon B.G."/>
            <person name="Goodwin S.B."/>
            <person name="Spatafora J.W."/>
            <person name="Crous P.W."/>
            <person name="Grigoriev I.V."/>
        </authorList>
    </citation>
    <scope>NUCLEOTIDE SEQUENCE</scope>
    <source>
        <strain evidence="2">CBS 342.82</strain>
    </source>
</reference>
<sequence>MKSSITLFPISRFCPTPRTWMQSRQLASLANPTTFSAETPSTQIQSWRDTSKYEREEKYWTKIPAWRNTLVTEFLGHSWQASLGLRYSPHGHTIDMNM</sequence>
<dbReference type="GeneID" id="54362393"/>
<name>A0A6J3M9Q1_9PEZI</name>
<evidence type="ECO:0000313" key="1">
    <source>
        <dbReference type="Proteomes" id="UP000504637"/>
    </source>
</evidence>
<gene>
    <name evidence="2" type="ORF">K489DRAFT_379207</name>
</gene>
<keyword evidence="1" id="KW-1185">Reference proteome</keyword>
<reference evidence="2" key="3">
    <citation type="submission" date="2025-08" db="UniProtKB">
        <authorList>
            <consortium name="RefSeq"/>
        </authorList>
    </citation>
    <scope>IDENTIFICATION</scope>
    <source>
        <strain evidence="2">CBS 342.82</strain>
    </source>
</reference>
<dbReference type="RefSeq" id="XP_033461812.1">
    <property type="nucleotide sequence ID" value="XM_033604593.1"/>
</dbReference>
<accession>A0A6J3M9Q1</accession>
<reference evidence="2" key="2">
    <citation type="submission" date="2020-04" db="EMBL/GenBank/DDBJ databases">
        <authorList>
            <consortium name="NCBI Genome Project"/>
        </authorList>
    </citation>
    <scope>NUCLEOTIDE SEQUENCE</scope>
    <source>
        <strain evidence="2">CBS 342.82</strain>
    </source>
</reference>
<protein>
    <submittedName>
        <fullName evidence="2">Uncharacterized protein</fullName>
    </submittedName>
</protein>
<organism evidence="2">
    <name type="scientific">Dissoconium aciculare CBS 342.82</name>
    <dbReference type="NCBI Taxonomy" id="1314786"/>
    <lineage>
        <taxon>Eukaryota</taxon>
        <taxon>Fungi</taxon>
        <taxon>Dikarya</taxon>
        <taxon>Ascomycota</taxon>
        <taxon>Pezizomycotina</taxon>
        <taxon>Dothideomycetes</taxon>
        <taxon>Dothideomycetidae</taxon>
        <taxon>Mycosphaerellales</taxon>
        <taxon>Dissoconiaceae</taxon>
        <taxon>Dissoconium</taxon>
    </lineage>
</organism>